<feature type="domain" description="Knr4/Smi1-like" evidence="1">
    <location>
        <begin position="9"/>
        <end position="140"/>
    </location>
</feature>
<sequence length="145" mass="16626">MKFINVDKILTEEEVADAEKELGFAFPKALRLLFLQHNGGDPDPYVFKSDTLDTLVNETLPLVSSKGRVAALDTYRNLILRKMIAPKKFFPFAVDPGGDYFFVDCEKMEAPVYYYRSDSIFSSGQPLEQISESLEQFWKELQPEE</sequence>
<dbReference type="Gene3D" id="3.40.1580.10">
    <property type="entry name" value="SMI1/KNR4-like"/>
    <property type="match status" value="1"/>
</dbReference>
<protein>
    <submittedName>
        <fullName evidence="2">SMI1/KNR4 family protein</fullName>
    </submittedName>
</protein>
<keyword evidence="3" id="KW-1185">Reference proteome</keyword>
<evidence type="ECO:0000259" key="1">
    <source>
        <dbReference type="SMART" id="SM00860"/>
    </source>
</evidence>
<accession>A0A975IYF7</accession>
<proteinExistence type="predicted"/>
<organism evidence="2 3">
    <name type="scientific">Luteolibacter ambystomatis</name>
    <dbReference type="NCBI Taxonomy" id="2824561"/>
    <lineage>
        <taxon>Bacteria</taxon>
        <taxon>Pseudomonadati</taxon>
        <taxon>Verrucomicrobiota</taxon>
        <taxon>Verrucomicrobiia</taxon>
        <taxon>Verrucomicrobiales</taxon>
        <taxon>Verrucomicrobiaceae</taxon>
        <taxon>Luteolibacter</taxon>
    </lineage>
</organism>
<dbReference type="KEGG" id="lamb:KBB96_15900"/>
<dbReference type="Pfam" id="PF09346">
    <property type="entry name" value="SMI1_KNR4"/>
    <property type="match status" value="1"/>
</dbReference>
<reference evidence="2" key="1">
    <citation type="submission" date="2021-04" db="EMBL/GenBank/DDBJ databases">
        <title>Luteolibacter sp. 32A isolated from the skin of an Anderson's salamander (Ambystoma andersonii).</title>
        <authorList>
            <person name="Spergser J."/>
            <person name="Busse H.-J."/>
        </authorList>
    </citation>
    <scope>NUCLEOTIDE SEQUENCE</scope>
    <source>
        <strain evidence="2">32A</strain>
    </source>
</reference>
<dbReference type="InterPro" id="IPR037883">
    <property type="entry name" value="Knr4/Smi1-like_sf"/>
</dbReference>
<gene>
    <name evidence="2" type="ORF">KBB96_15900</name>
</gene>
<dbReference type="AlphaFoldDB" id="A0A975IYF7"/>
<dbReference type="SUPFAM" id="SSF160631">
    <property type="entry name" value="SMI1/KNR4-like"/>
    <property type="match status" value="1"/>
</dbReference>
<dbReference type="InterPro" id="IPR018958">
    <property type="entry name" value="Knr4/Smi1-like_dom"/>
</dbReference>
<dbReference type="RefSeq" id="WP_211630481.1">
    <property type="nucleotide sequence ID" value="NZ_CP073100.1"/>
</dbReference>
<dbReference type="SMART" id="SM00860">
    <property type="entry name" value="SMI1_KNR4"/>
    <property type="match status" value="1"/>
</dbReference>
<evidence type="ECO:0000313" key="3">
    <source>
        <dbReference type="Proteomes" id="UP000676169"/>
    </source>
</evidence>
<dbReference type="EMBL" id="CP073100">
    <property type="protein sequence ID" value="QUE50341.1"/>
    <property type="molecule type" value="Genomic_DNA"/>
</dbReference>
<dbReference type="Proteomes" id="UP000676169">
    <property type="component" value="Chromosome"/>
</dbReference>
<evidence type="ECO:0000313" key="2">
    <source>
        <dbReference type="EMBL" id="QUE50341.1"/>
    </source>
</evidence>
<name>A0A975IYF7_9BACT</name>